<evidence type="ECO:0000256" key="1">
    <source>
        <dbReference type="ARBA" id="ARBA00006534"/>
    </source>
</evidence>
<keyword evidence="4" id="KW-0720">Serine protease</keyword>
<accession>A0A1I2F3D7</accession>
<keyword evidence="3" id="KW-0378">Hydrolase</keyword>
<evidence type="ECO:0000256" key="4">
    <source>
        <dbReference type="ARBA" id="ARBA00022825"/>
    </source>
</evidence>
<name>A0A1I2F3D7_9BURK</name>
<dbReference type="PANTHER" id="PTHR20842">
    <property type="entry name" value="PROTEASE S51 ALPHA-ASPARTYL DIPEPTIDASE"/>
    <property type="match status" value="1"/>
</dbReference>
<organism evidence="5 6">
    <name type="scientific">Paracidovorax wautersii</name>
    <dbReference type="NCBI Taxonomy" id="1177982"/>
    <lineage>
        <taxon>Bacteria</taxon>
        <taxon>Pseudomonadati</taxon>
        <taxon>Pseudomonadota</taxon>
        <taxon>Betaproteobacteria</taxon>
        <taxon>Burkholderiales</taxon>
        <taxon>Comamonadaceae</taxon>
        <taxon>Paracidovorax</taxon>
    </lineage>
</organism>
<evidence type="ECO:0000256" key="2">
    <source>
        <dbReference type="ARBA" id="ARBA00022670"/>
    </source>
</evidence>
<reference evidence="6" key="1">
    <citation type="submission" date="2016-10" db="EMBL/GenBank/DDBJ databases">
        <authorList>
            <person name="Varghese N."/>
            <person name="Submissions S."/>
        </authorList>
    </citation>
    <scope>NUCLEOTIDE SEQUENCE [LARGE SCALE GENOMIC DNA]</scope>
    <source>
        <strain evidence="6">DSM 27981</strain>
    </source>
</reference>
<keyword evidence="2" id="KW-0645">Protease</keyword>
<dbReference type="GO" id="GO:0008236">
    <property type="term" value="F:serine-type peptidase activity"/>
    <property type="evidence" value="ECO:0007669"/>
    <property type="project" value="UniProtKB-KW"/>
</dbReference>
<dbReference type="InterPro" id="IPR005320">
    <property type="entry name" value="Peptidase_S51"/>
</dbReference>
<evidence type="ECO:0000313" key="5">
    <source>
        <dbReference type="EMBL" id="SFE99020.1"/>
    </source>
</evidence>
<evidence type="ECO:0000313" key="6">
    <source>
        <dbReference type="Proteomes" id="UP000199119"/>
    </source>
</evidence>
<dbReference type="AlphaFoldDB" id="A0A1I2F3D7"/>
<dbReference type="OrthoDB" id="3373764at2"/>
<keyword evidence="6" id="KW-1185">Reference proteome</keyword>
<proteinExistence type="inferred from homology"/>
<gene>
    <name evidence="5" type="ORF">SAMN04489711_10950</name>
</gene>
<comment type="similarity">
    <text evidence="1">Belongs to the peptidase S51 family.</text>
</comment>
<dbReference type="RefSeq" id="WP_092940062.1">
    <property type="nucleotide sequence ID" value="NZ_FONX01000009.1"/>
</dbReference>
<protein>
    <submittedName>
        <fullName evidence="5">Dipeptidase E</fullName>
    </submittedName>
</protein>
<dbReference type="EMBL" id="FONX01000009">
    <property type="protein sequence ID" value="SFE99020.1"/>
    <property type="molecule type" value="Genomic_DNA"/>
</dbReference>
<dbReference type="Pfam" id="PF03575">
    <property type="entry name" value="Peptidase_S51"/>
    <property type="match status" value="1"/>
</dbReference>
<dbReference type="Proteomes" id="UP000199119">
    <property type="component" value="Unassembled WGS sequence"/>
</dbReference>
<dbReference type="PANTHER" id="PTHR20842:SF0">
    <property type="entry name" value="ALPHA-ASPARTYL DIPEPTIDASE"/>
    <property type="match status" value="1"/>
</dbReference>
<dbReference type="InterPro" id="IPR029062">
    <property type="entry name" value="Class_I_gatase-like"/>
</dbReference>
<sequence length="213" mass="22785">MTPRLALYSDQQALGNPVLDARLLRLIGKSSPRIAYFASSAETNRQYFETARAYYADRGVSLDFYVGPDSQNIGDLTATALQCDAVHLSGGNTYGFLRWLQQHGLLPELRKYVVQGGVLIGVSAGAILMSPNISTAALCGDAPDPLLTDHTSLGLTQFHFLPHFTPTSVPDSLWKPLKDANEPVYACADGGGIIVDAGTVELYGQVEILNGGA</sequence>
<dbReference type="GO" id="GO:0006508">
    <property type="term" value="P:proteolysis"/>
    <property type="evidence" value="ECO:0007669"/>
    <property type="project" value="UniProtKB-KW"/>
</dbReference>
<dbReference type="SUPFAM" id="SSF52317">
    <property type="entry name" value="Class I glutamine amidotransferase-like"/>
    <property type="match status" value="1"/>
</dbReference>
<evidence type="ECO:0000256" key="3">
    <source>
        <dbReference type="ARBA" id="ARBA00022801"/>
    </source>
</evidence>
<dbReference type="Gene3D" id="3.40.50.880">
    <property type="match status" value="1"/>
</dbReference>